<dbReference type="SMART" id="SM00325">
    <property type="entry name" value="RhoGEF"/>
    <property type="match status" value="1"/>
</dbReference>
<dbReference type="InterPro" id="IPR039919">
    <property type="entry name" value="ARHGEF10/ARHGEF17"/>
</dbReference>
<dbReference type="PANTHER" id="PTHR12877:SF7">
    <property type="entry name" value="RHO GUANINE NUCLEOTIDE EXCHANGE FACTOR 10-LIKE PROTEIN"/>
    <property type="match status" value="1"/>
</dbReference>
<dbReference type="SUPFAM" id="SSF50978">
    <property type="entry name" value="WD40 repeat-like"/>
    <property type="match status" value="1"/>
</dbReference>
<dbReference type="FunFam" id="1.20.900.10:FF:000003">
    <property type="entry name" value="Rho guanine nucleotide exchange factor 10 like"/>
    <property type="match status" value="1"/>
</dbReference>
<dbReference type="Pfam" id="PF00621">
    <property type="entry name" value="RhoGEF"/>
    <property type="match status" value="1"/>
</dbReference>
<feature type="compositionally biased region" description="Basic and acidic residues" evidence="3">
    <location>
        <begin position="60"/>
        <end position="72"/>
    </location>
</feature>
<proteinExistence type="predicted"/>
<dbReference type="GO" id="GO:0030036">
    <property type="term" value="P:actin cytoskeleton organization"/>
    <property type="evidence" value="ECO:0007669"/>
    <property type="project" value="TreeGrafter"/>
</dbReference>
<dbReference type="InterPro" id="IPR015943">
    <property type="entry name" value="WD40/YVTN_repeat-like_dom_sf"/>
</dbReference>
<dbReference type="InterPro" id="IPR036322">
    <property type="entry name" value="WD40_repeat_dom_sf"/>
</dbReference>
<dbReference type="CDD" id="cd00160">
    <property type="entry name" value="RhoGEF"/>
    <property type="match status" value="1"/>
</dbReference>
<evidence type="ECO:0000259" key="4">
    <source>
        <dbReference type="PROSITE" id="PS50010"/>
    </source>
</evidence>
<dbReference type="InterPro" id="IPR000219">
    <property type="entry name" value="DH_dom"/>
</dbReference>
<dbReference type="GO" id="GO:0005737">
    <property type="term" value="C:cytoplasm"/>
    <property type="evidence" value="ECO:0007669"/>
    <property type="project" value="UniProtKB-ARBA"/>
</dbReference>
<dbReference type="SUPFAM" id="SSF50729">
    <property type="entry name" value="PH domain-like"/>
    <property type="match status" value="1"/>
</dbReference>
<gene>
    <name evidence="5" type="ORF">DSTB1V02_LOCUS4228</name>
</gene>
<evidence type="ECO:0000313" key="5">
    <source>
        <dbReference type="EMBL" id="CAD7244330.1"/>
    </source>
</evidence>
<keyword evidence="1" id="KW-0597">Phosphoprotein</keyword>
<dbReference type="Gene3D" id="2.130.10.10">
    <property type="entry name" value="YVTN repeat-like/Quinoprotein amine dehydrogenase"/>
    <property type="match status" value="1"/>
</dbReference>
<keyword evidence="6" id="KW-1185">Reference proteome</keyword>
<dbReference type="GO" id="GO:0005085">
    <property type="term" value="F:guanyl-nucleotide exchange factor activity"/>
    <property type="evidence" value="ECO:0007669"/>
    <property type="project" value="UniProtKB-KW"/>
</dbReference>
<dbReference type="GO" id="GO:0051496">
    <property type="term" value="P:positive regulation of stress fiber assembly"/>
    <property type="evidence" value="ECO:0007669"/>
    <property type="project" value="TreeGrafter"/>
</dbReference>
<evidence type="ECO:0000256" key="1">
    <source>
        <dbReference type="ARBA" id="ARBA00022553"/>
    </source>
</evidence>
<dbReference type="AlphaFoldDB" id="A0A7R8XDK9"/>
<feature type="compositionally biased region" description="Basic and acidic residues" evidence="3">
    <location>
        <begin position="41"/>
        <end position="52"/>
    </location>
</feature>
<dbReference type="InterPro" id="IPR035899">
    <property type="entry name" value="DBL_dom_sf"/>
</dbReference>
<dbReference type="Pfam" id="PF19056">
    <property type="entry name" value="WD40_2"/>
    <property type="match status" value="1"/>
</dbReference>
<feature type="region of interest" description="Disordered" evidence="3">
    <location>
        <begin position="1175"/>
        <end position="1211"/>
    </location>
</feature>
<dbReference type="EMBL" id="LR900131">
    <property type="protein sequence ID" value="CAD7244330.1"/>
    <property type="molecule type" value="Genomic_DNA"/>
</dbReference>
<dbReference type="InterPro" id="IPR011993">
    <property type="entry name" value="PH-like_dom_sf"/>
</dbReference>
<name>A0A7R8XDK9_9CRUS</name>
<accession>A0A7R8XDK9</accession>
<dbReference type="Proteomes" id="UP000677054">
    <property type="component" value="Unassembled WGS sequence"/>
</dbReference>
<dbReference type="Pfam" id="PF19057">
    <property type="entry name" value="PH_19"/>
    <property type="match status" value="1"/>
</dbReference>
<sequence length="1278" mass="143049">MVKRHTTCYWPSDAAQYPLYGIDEEEGPPSSGLVTLIRWERKANGEETKTEQKEEEDAGEEKKIELRDSREKEEEDEEKDNRRESGVYEDIEGSNCSNGGEVKGNNCSSNGGEVKGSKRRTLSSDADGDSWGSPGTESSSDGEPEVRHPHPGGDSFRARILRSRTSKTRWKEKKRAGTALSHLGTTNNCHQPGLPSGPEPIYQNDTGRSFTRWFSWRKDSQVEKWKAKKMRENGTDSFLNVTFHRRHQAPSLPPQPGGLSPEQVKRRHIVASIVHSENSYVASVQRLVKDFKKPLEESNPGIISSSKIQTLFYRIPEILQIHTLFRIALSECIRNWDSEESIGDVFVASFSKAIVLDIYSDFINNFSQAMDLARQEASRKSAFADFLKVKQITSPDRLSFFGLMVKPVQRFPQFILQLQDLLKHTPHGHHDRLSLQLALTQLESLAELLNERKREAEQFLAFRETLRHLNSKFSLRSIADGNRFLLREDNMTQLEFNNVGLVTKTKPRRLYLLNDLLVCVSVSPKEDFNSSERLTLKWAFPVSDLEVQDTSTSPTLSRVLTAGLNRSGSLKSEKSSTSSGGVESLCQEMSELMHDFEIVRRVATLIPQLKGKYQGLSVETTQAICASIQKSIQEKDAEIAWVDSCCLQFVVKSKGKEEQFTFQTDNPGIKRDWVIEMRLAQLALDGNNSPAWDIPEQEQRPSARLPLFVRSLSTFASRHQTEVRCGCYYTVPQIKPVGSIGHASYLWVSSSDGVSSHLTIYLHHNLGLRQVLVEDLEEVQVSCMEHVPGFTCEQGLKGHLVWLGTHSQKILVYSALEPERLEQLELISLAAPVRQIKYHCDVVLVALAISSIVVFKRDWDGEWMLKEALNVALDESLSSPVSCLLPISTCIYAACDRKVSVVDCLTLQVLKSFSVQHEHAGEVNLLAHSGIGLWISMKESSTICLYHTETFKHLQDINVASNVNRILGADRNELITVTALVACRGLLWVGTNVGIALTIPLPRLEGVPIISGRANISYHAHFGPITFLLPLQSYITHNQTLYVDPEHVIHEEEERLNKKDPQLTKKGLRGSRGQFPSPDISAARRRTGLARSSKTLPKGLGLMTVNSSAPQDDCDVYGLYGELMNIRNYEEEQGLGDPIYESLRRSDPDLAGLPVKVTTLDRRLQMKTCRPRSLDLSNWSMDSKNSNPSSGSEDGSVSRVPSFNASTPSSSCKSRYLAMAPAETRRTLITVMGGRGYVNLRKPGDKDAKTLARGSQASTLAPKVNARDAHIVMWELKV</sequence>
<evidence type="ECO:0000256" key="2">
    <source>
        <dbReference type="ARBA" id="ARBA00022658"/>
    </source>
</evidence>
<dbReference type="PROSITE" id="PS50010">
    <property type="entry name" value="DH_2"/>
    <property type="match status" value="1"/>
</dbReference>
<feature type="region of interest" description="Disordered" evidence="3">
    <location>
        <begin position="41"/>
        <end position="196"/>
    </location>
</feature>
<protein>
    <recommendedName>
        <fullName evidence="4">DH domain-containing protein</fullName>
    </recommendedName>
</protein>
<dbReference type="PANTHER" id="PTHR12877">
    <property type="entry name" value="RHO GUANINE NUCLEOTIDE EXCHANGE FACTOR"/>
    <property type="match status" value="1"/>
</dbReference>
<dbReference type="EMBL" id="CAJPEV010000614">
    <property type="protein sequence ID" value="CAG0886934.1"/>
    <property type="molecule type" value="Genomic_DNA"/>
</dbReference>
<evidence type="ECO:0000313" key="6">
    <source>
        <dbReference type="Proteomes" id="UP000677054"/>
    </source>
</evidence>
<evidence type="ECO:0000256" key="3">
    <source>
        <dbReference type="SAM" id="MobiDB-lite"/>
    </source>
</evidence>
<reference evidence="5" key="1">
    <citation type="submission" date="2020-11" db="EMBL/GenBank/DDBJ databases">
        <authorList>
            <person name="Tran Van P."/>
        </authorList>
    </citation>
    <scope>NUCLEOTIDE SEQUENCE</scope>
</reference>
<organism evidence="5">
    <name type="scientific">Darwinula stevensoni</name>
    <dbReference type="NCBI Taxonomy" id="69355"/>
    <lineage>
        <taxon>Eukaryota</taxon>
        <taxon>Metazoa</taxon>
        <taxon>Ecdysozoa</taxon>
        <taxon>Arthropoda</taxon>
        <taxon>Crustacea</taxon>
        <taxon>Oligostraca</taxon>
        <taxon>Ostracoda</taxon>
        <taxon>Podocopa</taxon>
        <taxon>Podocopida</taxon>
        <taxon>Darwinulocopina</taxon>
        <taxon>Darwinuloidea</taxon>
        <taxon>Darwinulidae</taxon>
        <taxon>Darwinula</taxon>
    </lineage>
</organism>
<dbReference type="OrthoDB" id="28697at2759"/>
<feature type="domain" description="DH" evidence="4">
    <location>
        <begin position="265"/>
        <end position="452"/>
    </location>
</feature>
<dbReference type="Gene3D" id="2.30.29.30">
    <property type="entry name" value="Pleckstrin-homology domain (PH domain)/Phosphotyrosine-binding domain (PTB)"/>
    <property type="match status" value="1"/>
</dbReference>
<keyword evidence="2" id="KW-0344">Guanine-nucleotide releasing factor</keyword>
<feature type="compositionally biased region" description="Basic residues" evidence="3">
    <location>
        <begin position="159"/>
        <end position="176"/>
    </location>
</feature>
<dbReference type="SUPFAM" id="SSF48065">
    <property type="entry name" value="DBL homology domain (DH-domain)"/>
    <property type="match status" value="1"/>
</dbReference>
<dbReference type="Gene3D" id="1.20.900.10">
    <property type="entry name" value="Dbl homology (DH) domain"/>
    <property type="match status" value="1"/>
</dbReference>